<sequence>MAVLPHAPTLLPEARWRVDRECGDDSSIVLDTGTCLESSGYRTGRLLRRLPASAATEQLIDLLHHDGVPLSGQERAVHARVRAVLGHGAFAAVAVSLVPSALPERRGPRLSDLDERTILTADSVVGAARDKISDPPVVALAMCETQVECLILTWCHAWEAYRVRLRSDAIVPGADAFRAAIARHPASVTELLERSRVAQVPARACAN</sequence>
<dbReference type="Proteomes" id="UP000011859">
    <property type="component" value="Chromosome"/>
</dbReference>
<dbReference type="STRING" id="666685.R2APBS1_1929"/>
<keyword evidence="2" id="KW-1185">Reference proteome</keyword>
<dbReference type="RefSeq" id="WP_015447777.1">
    <property type="nucleotide sequence ID" value="NC_020541.1"/>
</dbReference>
<reference evidence="1 2" key="1">
    <citation type="submission" date="2012-04" db="EMBL/GenBank/DDBJ databases">
        <title>Complete genome of Rhodanobacter sp. 2APBS1.</title>
        <authorList>
            <consortium name="US DOE Joint Genome Institute"/>
            <person name="Huntemann M."/>
            <person name="Wei C.-L."/>
            <person name="Han J."/>
            <person name="Detter J.C."/>
            <person name="Han C."/>
            <person name="Tapia R."/>
            <person name="Munk A.C.C."/>
            <person name="Chen A."/>
            <person name="Krypides N."/>
            <person name="Mavromatis K."/>
            <person name="Markowitz V."/>
            <person name="Szeto E."/>
            <person name="Ivanova N."/>
            <person name="Mikhailova N."/>
            <person name="Ovchinnikova G."/>
            <person name="Pagani I."/>
            <person name="Pati A."/>
            <person name="Goodwin L."/>
            <person name="Peters L."/>
            <person name="Pitluck S."/>
            <person name="Woyke T."/>
            <person name="Prakash O."/>
            <person name="Elkins J."/>
            <person name="Brown S."/>
            <person name="Palumbo A."/>
            <person name="Hemme C."/>
            <person name="Zhou J."/>
            <person name="Watson D."/>
            <person name="Jardine P."/>
            <person name="Kostka J."/>
            <person name="Green S."/>
        </authorList>
    </citation>
    <scope>NUCLEOTIDE SEQUENCE [LARGE SCALE GENOMIC DNA]</scope>
    <source>
        <strain evidence="1 2">2APBS1</strain>
    </source>
</reference>
<gene>
    <name evidence="1" type="ORF">R2APBS1_1929</name>
</gene>
<dbReference type="AlphaFoldDB" id="M4NG54"/>
<organism evidence="1 2">
    <name type="scientific">Rhodanobacter denitrificans</name>
    <dbReference type="NCBI Taxonomy" id="666685"/>
    <lineage>
        <taxon>Bacteria</taxon>
        <taxon>Pseudomonadati</taxon>
        <taxon>Pseudomonadota</taxon>
        <taxon>Gammaproteobacteria</taxon>
        <taxon>Lysobacterales</taxon>
        <taxon>Rhodanobacteraceae</taxon>
        <taxon>Rhodanobacter</taxon>
    </lineage>
</organism>
<dbReference type="GeneID" id="72428663"/>
<protein>
    <submittedName>
        <fullName evidence="1">Uncharacterized protein</fullName>
    </submittedName>
</protein>
<evidence type="ECO:0000313" key="1">
    <source>
        <dbReference type="EMBL" id="AGG89052.1"/>
    </source>
</evidence>
<name>M4NG54_9GAMM</name>
<evidence type="ECO:0000313" key="2">
    <source>
        <dbReference type="Proteomes" id="UP000011859"/>
    </source>
</evidence>
<proteinExistence type="predicted"/>
<dbReference type="HOGENOM" id="CLU_1325484_0_0_6"/>
<accession>M4NG54</accession>
<dbReference type="KEGG" id="rhd:R2APBS1_1929"/>
<dbReference type="EMBL" id="CP003470">
    <property type="protein sequence ID" value="AGG89052.1"/>
    <property type="molecule type" value="Genomic_DNA"/>
</dbReference>